<feature type="domain" description="TonB-dependent receptor-like beta-barrel" evidence="12">
    <location>
        <begin position="259"/>
        <end position="618"/>
    </location>
</feature>
<evidence type="ECO:0000256" key="4">
    <source>
        <dbReference type="ARBA" id="ARBA00022452"/>
    </source>
</evidence>
<evidence type="ECO:0000256" key="11">
    <source>
        <dbReference type="SAM" id="SignalP"/>
    </source>
</evidence>
<comment type="similarity">
    <text evidence="2 9 10">Belongs to the TonB-dependent receptor family.</text>
</comment>
<feature type="chain" id="PRO_5008518523" evidence="11">
    <location>
        <begin position="29"/>
        <end position="654"/>
    </location>
</feature>
<feature type="signal peptide" evidence="11">
    <location>
        <begin position="1"/>
        <end position="28"/>
    </location>
</feature>
<keyword evidence="6 10" id="KW-0798">TonB box</keyword>
<keyword evidence="11" id="KW-0732">Signal</keyword>
<dbReference type="AlphaFoldDB" id="A0A1B1A932"/>
<dbReference type="Gene3D" id="2.40.170.20">
    <property type="entry name" value="TonB-dependent receptor, beta-barrel domain"/>
    <property type="match status" value="1"/>
</dbReference>
<gene>
    <name evidence="14" type="ORF">K529_020225</name>
</gene>
<dbReference type="InterPro" id="IPR039426">
    <property type="entry name" value="TonB-dep_rcpt-like"/>
</dbReference>
<evidence type="ECO:0000313" key="15">
    <source>
        <dbReference type="Proteomes" id="UP000013243"/>
    </source>
</evidence>
<dbReference type="Proteomes" id="UP000013243">
    <property type="component" value="Plasmid unnamed1"/>
</dbReference>
<evidence type="ECO:0000256" key="9">
    <source>
        <dbReference type="PROSITE-ProRule" id="PRU01360"/>
    </source>
</evidence>
<keyword evidence="4 9" id="KW-1134">Transmembrane beta strand</keyword>
<dbReference type="GO" id="GO:0044718">
    <property type="term" value="P:siderophore transmembrane transport"/>
    <property type="evidence" value="ECO:0007669"/>
    <property type="project" value="TreeGrafter"/>
</dbReference>
<dbReference type="InterPro" id="IPR037066">
    <property type="entry name" value="Plug_dom_sf"/>
</dbReference>
<evidence type="ECO:0000259" key="12">
    <source>
        <dbReference type="Pfam" id="PF00593"/>
    </source>
</evidence>
<dbReference type="PANTHER" id="PTHR30069:SF41">
    <property type="entry name" value="HEME_HEMOPEXIN UTILIZATION PROTEIN C"/>
    <property type="match status" value="1"/>
</dbReference>
<dbReference type="SUPFAM" id="SSF56935">
    <property type="entry name" value="Porins"/>
    <property type="match status" value="1"/>
</dbReference>
<evidence type="ECO:0000256" key="2">
    <source>
        <dbReference type="ARBA" id="ARBA00009810"/>
    </source>
</evidence>
<dbReference type="InterPro" id="IPR036942">
    <property type="entry name" value="Beta-barrel_TonB_sf"/>
</dbReference>
<dbReference type="GO" id="GO:0009279">
    <property type="term" value="C:cell outer membrane"/>
    <property type="evidence" value="ECO:0007669"/>
    <property type="project" value="UniProtKB-SubCell"/>
</dbReference>
<evidence type="ECO:0000256" key="5">
    <source>
        <dbReference type="ARBA" id="ARBA00022692"/>
    </source>
</evidence>
<reference evidence="14 15" key="1">
    <citation type="journal article" date="2016" name="ISME J.">
        <title>Global occurrence and heterogeneity of the Roseobacter-clade species Ruegeria mobilis.</title>
        <authorList>
            <person name="Sonnenschein E."/>
            <person name="Gram L."/>
        </authorList>
    </citation>
    <scope>NUCLEOTIDE SEQUENCE [LARGE SCALE GENOMIC DNA]</scope>
    <source>
        <strain evidence="14 15">F1926</strain>
        <plasmid evidence="14 15">unnamed1</plasmid>
    </source>
</reference>
<evidence type="ECO:0000313" key="14">
    <source>
        <dbReference type="EMBL" id="ANP43085.1"/>
    </source>
</evidence>
<keyword evidence="7 9" id="KW-0472">Membrane</keyword>
<dbReference type="GO" id="GO:0015344">
    <property type="term" value="F:siderophore uptake transmembrane transporter activity"/>
    <property type="evidence" value="ECO:0007669"/>
    <property type="project" value="TreeGrafter"/>
</dbReference>
<dbReference type="PROSITE" id="PS52016">
    <property type="entry name" value="TONB_DEPENDENT_REC_3"/>
    <property type="match status" value="1"/>
</dbReference>
<dbReference type="InterPro" id="IPR012910">
    <property type="entry name" value="Plug_dom"/>
</dbReference>
<dbReference type="InterPro" id="IPR000531">
    <property type="entry name" value="Beta-barrel_TonB"/>
</dbReference>
<evidence type="ECO:0000256" key="7">
    <source>
        <dbReference type="ARBA" id="ARBA00023136"/>
    </source>
</evidence>
<keyword evidence="8 9" id="KW-0998">Cell outer membrane</keyword>
<keyword evidence="14" id="KW-0614">Plasmid</keyword>
<protein>
    <submittedName>
        <fullName evidence="14">TonB-dependent receptor</fullName>
    </submittedName>
</protein>
<dbReference type="GeneID" id="28252213"/>
<accession>A0A1B1A932</accession>
<sequence>MAAHITSTRALLACGTALTFMSTTPLWAQEAEVFSLDPIIVRQQDPFGEAADRATAVYVADAEIDRARMGDVKDLFAGIASAAVGGGIPVAQKIFVNGVDMLNLAIQLDGIPQNNRVFHHVSANAFDPGLMKSVRVDPGVAPADAGPQALAGRVVMETIDAEDFLDDGANFGGKAHLSYGDNGRTVGGALTLAARSSGFEILGYTRRMTGENYTDGDGRVMEGSGADLSATLLKLAYESAEGHRVEFSAQRLEDAAERNYRANFGPGAGTRFYDTARSTVSLRYENTLADGIWDPSVTIGYSETDVKTPVPYADDAKSRTKSITIANEFHLSDVSSITAGIDYQDKKNRYRANWISDTPFEQSKNTGIFAQARLQPTEHLKVSAGLRYDWMDFSDRYEANTSVSGASGNLSVVYQATDSLSLRAGYSSVFGGINLEDNYLLGDTWDYSGLTETSRSDNIVVGIDWKQGGWTLGAELFQTEIENARGSTYNRTTSRYEASHYDFESSGFNIGATYDWDSGFARLTYSNSKPKINGTEAGSYETLDLGAPLGEVIALEIQQSLPQYNLLVGGSLDMALDYEGQGIDTDQTFEGYEVVNLFAEYTPPALNGVTIRGSINNLFDQAYADRATYGGDYAGFSTLNEPGRTFVLEAIMRF</sequence>
<dbReference type="Gene3D" id="2.170.130.10">
    <property type="entry name" value="TonB-dependent receptor, plug domain"/>
    <property type="match status" value="1"/>
</dbReference>
<evidence type="ECO:0000256" key="10">
    <source>
        <dbReference type="RuleBase" id="RU003357"/>
    </source>
</evidence>
<keyword evidence="3 9" id="KW-0813">Transport</keyword>
<geneLocation type="plasmid" evidence="14 15">
    <name>unnamed1</name>
</geneLocation>
<dbReference type="Pfam" id="PF00593">
    <property type="entry name" value="TonB_dep_Rec_b-barrel"/>
    <property type="match status" value="1"/>
</dbReference>
<evidence type="ECO:0000256" key="6">
    <source>
        <dbReference type="ARBA" id="ARBA00023077"/>
    </source>
</evidence>
<evidence type="ECO:0000256" key="8">
    <source>
        <dbReference type="ARBA" id="ARBA00023237"/>
    </source>
</evidence>
<name>A0A1B1A932_9RHOB</name>
<dbReference type="OrthoDB" id="9760494at2"/>
<keyword evidence="5 9" id="KW-0812">Transmembrane</keyword>
<keyword evidence="14" id="KW-0675">Receptor</keyword>
<dbReference type="PANTHER" id="PTHR30069">
    <property type="entry name" value="TONB-DEPENDENT OUTER MEMBRANE RECEPTOR"/>
    <property type="match status" value="1"/>
</dbReference>
<dbReference type="RefSeq" id="WP_005612915.1">
    <property type="nucleotide sequence ID" value="NZ_CP015231.1"/>
</dbReference>
<dbReference type="EMBL" id="CP015231">
    <property type="protein sequence ID" value="ANP43085.1"/>
    <property type="molecule type" value="Genomic_DNA"/>
</dbReference>
<evidence type="ECO:0000256" key="1">
    <source>
        <dbReference type="ARBA" id="ARBA00004571"/>
    </source>
</evidence>
<evidence type="ECO:0000256" key="3">
    <source>
        <dbReference type="ARBA" id="ARBA00022448"/>
    </source>
</evidence>
<dbReference type="KEGG" id="rmb:K529_020225"/>
<feature type="domain" description="TonB-dependent receptor plug" evidence="13">
    <location>
        <begin position="57"/>
        <end position="152"/>
    </location>
</feature>
<evidence type="ECO:0000259" key="13">
    <source>
        <dbReference type="Pfam" id="PF07715"/>
    </source>
</evidence>
<proteinExistence type="inferred from homology"/>
<dbReference type="Pfam" id="PF07715">
    <property type="entry name" value="Plug"/>
    <property type="match status" value="1"/>
</dbReference>
<organism evidence="14 15">
    <name type="scientific">Tritonibacter mobilis F1926</name>
    <dbReference type="NCBI Taxonomy" id="1265309"/>
    <lineage>
        <taxon>Bacteria</taxon>
        <taxon>Pseudomonadati</taxon>
        <taxon>Pseudomonadota</taxon>
        <taxon>Alphaproteobacteria</taxon>
        <taxon>Rhodobacterales</taxon>
        <taxon>Paracoccaceae</taxon>
        <taxon>Tritonibacter</taxon>
    </lineage>
</organism>
<comment type="subcellular location">
    <subcellularLocation>
        <location evidence="1 9">Cell outer membrane</location>
        <topology evidence="1 9">Multi-pass membrane protein</topology>
    </subcellularLocation>
</comment>